<dbReference type="InterPro" id="IPR050113">
    <property type="entry name" value="Ub_conjugating_enzyme"/>
</dbReference>
<evidence type="ECO:0000259" key="5">
    <source>
        <dbReference type="PROSITE" id="PS50127"/>
    </source>
</evidence>
<feature type="domain" description="UBC core" evidence="5">
    <location>
        <begin position="2"/>
        <end position="149"/>
    </location>
</feature>
<feature type="active site" description="Glycyl thioester intermediate" evidence="3">
    <location>
        <position position="86"/>
    </location>
</feature>
<dbReference type="PANTHER" id="PTHR24067">
    <property type="entry name" value="UBIQUITIN-CONJUGATING ENZYME E2"/>
    <property type="match status" value="1"/>
</dbReference>
<evidence type="ECO:0000256" key="1">
    <source>
        <dbReference type="ARBA" id="ARBA00022679"/>
    </source>
</evidence>
<dbReference type="InterPro" id="IPR000608">
    <property type="entry name" value="UBC"/>
</dbReference>
<keyword evidence="7" id="KW-1185">Reference proteome</keyword>
<dbReference type="SUPFAM" id="SSF54495">
    <property type="entry name" value="UBC-like"/>
    <property type="match status" value="1"/>
</dbReference>
<name>A0ABQ7S6B3_9ACAR</name>
<dbReference type="CDD" id="cd23801">
    <property type="entry name" value="UBCc_UBE2L3"/>
    <property type="match status" value="1"/>
</dbReference>
<accession>A0ABQ7S6B3</accession>
<dbReference type="EMBL" id="JAIFTH010000785">
    <property type="protein sequence ID" value="KAG9508964.1"/>
    <property type="molecule type" value="Genomic_DNA"/>
</dbReference>
<evidence type="ECO:0000313" key="7">
    <source>
        <dbReference type="Proteomes" id="UP000825002"/>
    </source>
</evidence>
<evidence type="ECO:0000256" key="4">
    <source>
        <dbReference type="RuleBase" id="RU362109"/>
    </source>
</evidence>
<organism evidence="6 7">
    <name type="scientific">Fragariocoptes setiger</name>
    <dbReference type="NCBI Taxonomy" id="1670756"/>
    <lineage>
        <taxon>Eukaryota</taxon>
        <taxon>Metazoa</taxon>
        <taxon>Ecdysozoa</taxon>
        <taxon>Arthropoda</taxon>
        <taxon>Chelicerata</taxon>
        <taxon>Arachnida</taxon>
        <taxon>Acari</taxon>
        <taxon>Acariformes</taxon>
        <taxon>Trombidiformes</taxon>
        <taxon>Prostigmata</taxon>
        <taxon>Eupodina</taxon>
        <taxon>Eriophyoidea</taxon>
        <taxon>Phytoptidae</taxon>
        <taxon>Fragariocoptes</taxon>
    </lineage>
</organism>
<keyword evidence="4" id="KW-0547">Nucleotide-binding</keyword>
<dbReference type="SMART" id="SM00212">
    <property type="entry name" value="UBCc"/>
    <property type="match status" value="1"/>
</dbReference>
<proteinExistence type="inferred from homology"/>
<dbReference type="PROSITE" id="PS50127">
    <property type="entry name" value="UBC_2"/>
    <property type="match status" value="1"/>
</dbReference>
<dbReference type="PROSITE" id="PS00183">
    <property type="entry name" value="UBC_1"/>
    <property type="match status" value="1"/>
</dbReference>
<comment type="similarity">
    <text evidence="4">Belongs to the ubiquitin-conjugating enzyme family.</text>
</comment>
<evidence type="ECO:0000256" key="2">
    <source>
        <dbReference type="ARBA" id="ARBA00022786"/>
    </source>
</evidence>
<reference evidence="6 7" key="1">
    <citation type="submission" date="2020-10" db="EMBL/GenBank/DDBJ databases">
        <authorList>
            <person name="Klimov P.B."/>
            <person name="Dyachkov S.M."/>
            <person name="Chetverikov P.E."/>
        </authorList>
    </citation>
    <scope>NUCLEOTIDE SEQUENCE [LARGE SCALE GENOMIC DNA]</scope>
    <source>
        <strain evidence="6">BMOC 18-1129-001#AD2665</strain>
        <tissue evidence="6">Entire mites</tissue>
    </source>
</reference>
<keyword evidence="2 4" id="KW-0833">Ubl conjugation pathway</keyword>
<comment type="caution">
    <text evidence="6">The sequence shown here is derived from an EMBL/GenBank/DDBJ whole genome shotgun (WGS) entry which is preliminary data.</text>
</comment>
<dbReference type="Pfam" id="PF00179">
    <property type="entry name" value="UQ_con"/>
    <property type="match status" value="1"/>
</dbReference>
<keyword evidence="1" id="KW-0808">Transferase</keyword>
<dbReference type="InterPro" id="IPR016135">
    <property type="entry name" value="UBQ-conjugating_enzyme/RWD"/>
</dbReference>
<evidence type="ECO:0000313" key="6">
    <source>
        <dbReference type="EMBL" id="KAG9508964.1"/>
    </source>
</evidence>
<keyword evidence="4" id="KW-0067">ATP-binding</keyword>
<protein>
    <submittedName>
        <fullName evidence="6">Ubiquitin-conjugating enzyme E2 L3</fullName>
    </submittedName>
</protein>
<evidence type="ECO:0000256" key="3">
    <source>
        <dbReference type="PROSITE-ProRule" id="PRU10133"/>
    </source>
</evidence>
<dbReference type="InterPro" id="IPR023313">
    <property type="entry name" value="UBQ-conjugating_AS"/>
</dbReference>
<dbReference type="Proteomes" id="UP000825002">
    <property type="component" value="Unassembled WGS sequence"/>
</dbReference>
<gene>
    <name evidence="6" type="primary">Ube2l3</name>
    <name evidence="6" type="ORF">GZH46_02528</name>
</gene>
<sequence length="155" mass="18016">MAATRRLQKELQDIRKAAISSFRDIHVDEQNMLQWQVLIVPEKAPYNKGAFRIEINFPAEYPFKPPKITFKTRIYHPNVDERGQVCLPIINAENWKPATKTDQVIQSLVALVNDPEPEHPLRSDLGQEFTKDPKKFFKNAEEFTKKFAEKRPPGD</sequence>
<dbReference type="Gene3D" id="3.10.110.10">
    <property type="entry name" value="Ubiquitin Conjugating Enzyme"/>
    <property type="match status" value="1"/>
</dbReference>